<evidence type="ECO:0000256" key="3">
    <source>
        <dbReference type="ARBA" id="ARBA00022576"/>
    </source>
</evidence>
<organism evidence="9 10">
    <name type="scientific">Nesterenkonia rhizosphaerae</name>
    <dbReference type="NCBI Taxonomy" id="1348272"/>
    <lineage>
        <taxon>Bacteria</taxon>
        <taxon>Bacillati</taxon>
        <taxon>Actinomycetota</taxon>
        <taxon>Actinomycetes</taxon>
        <taxon>Micrococcales</taxon>
        <taxon>Micrococcaceae</taxon>
        <taxon>Nesterenkonia</taxon>
    </lineage>
</organism>
<keyword evidence="10" id="KW-1185">Reference proteome</keyword>
<dbReference type="HAMAP" id="MF_01513">
    <property type="entry name" value="Phe_aminotrans_2"/>
    <property type="match status" value="1"/>
</dbReference>
<gene>
    <name evidence="9" type="primary">hisC</name>
    <name evidence="6" type="synonym">pat</name>
    <name evidence="9" type="ORF">GCM10025790_16500</name>
</gene>
<comment type="function">
    <text evidence="6">Aminotransferase that catalyzes the conversion of aromatic amino acids and 2-oxoglutarate into corresponding aromatic oxo acids and L-glutamate.</text>
</comment>
<keyword evidence="5 6" id="KW-0663">Pyridoxal phosphate</keyword>
<name>A0ABP9FYC3_9MICC</name>
<protein>
    <recommendedName>
        <fullName evidence="6">Aromatic amino acid aminotransferase</fullName>
        <shortName evidence="6">ArAT</shortName>
        <ecNumber evidence="6">2.6.1.57</ecNumber>
    </recommendedName>
</protein>
<dbReference type="InterPro" id="IPR050106">
    <property type="entry name" value="HistidinolP_aminotransfase"/>
</dbReference>
<keyword evidence="3 6" id="KW-0032">Aminotransferase</keyword>
<sequence>MTQNGSTQTPSSGPTHGSTQTSGSNPVSGILPRPSVAALPAYAAGKPPVPAEGLTPFKLSSNENPLGPVPAAAEAIATGQALHRYPNPGAENLRAVLAEHLQVPFEDIVTGTGSLGALTQIINTFAGTDPSGHQDEVIYAWRSFEAYPIVVRTAGAKDVTVAVTEDGRHDLPAMLAAITERTKVILLCTPNNPTGPALSHTETEEFLQQVPGNVVVVIDEAYQEFVRSSDPVDALDLYRRYPNVVVLRTFSKAHGLAALRVGYSIAGQSITQHLRKTAVPFGVNALAETAAIASLQNLEQVHERVQQIVEERQRVTTALADAGWQIPETQGNFVWLPLGEAAADFAAAAGAQALAVRAFAGEGVRVTIGEPEANDRFIALCRTYSGTGAAD</sequence>
<keyword evidence="4 6" id="KW-0808">Transferase</keyword>
<comment type="cofactor">
    <cofactor evidence="1 6">
        <name>pyridoxal 5'-phosphate</name>
        <dbReference type="ChEBI" id="CHEBI:597326"/>
    </cofactor>
</comment>
<evidence type="ECO:0000313" key="9">
    <source>
        <dbReference type="EMBL" id="GAA4921001.1"/>
    </source>
</evidence>
<evidence type="ECO:0000256" key="6">
    <source>
        <dbReference type="HAMAP-Rule" id="MF_01513"/>
    </source>
</evidence>
<dbReference type="InterPro" id="IPR015424">
    <property type="entry name" value="PyrdxlP-dep_Trfase"/>
</dbReference>
<proteinExistence type="inferred from homology"/>
<dbReference type="PANTHER" id="PTHR43643:SF3">
    <property type="entry name" value="HISTIDINOL-PHOSPHATE AMINOTRANSFERASE"/>
    <property type="match status" value="1"/>
</dbReference>
<dbReference type="EC" id="2.6.1.57" evidence="6"/>
<evidence type="ECO:0000256" key="5">
    <source>
        <dbReference type="ARBA" id="ARBA00022898"/>
    </source>
</evidence>
<dbReference type="Proteomes" id="UP001500368">
    <property type="component" value="Unassembled WGS sequence"/>
</dbReference>
<feature type="compositionally biased region" description="Polar residues" evidence="7">
    <location>
        <begin position="1"/>
        <end position="27"/>
    </location>
</feature>
<accession>A0ABP9FYC3</accession>
<feature type="domain" description="Aminotransferase class I/classII large" evidence="8">
    <location>
        <begin position="57"/>
        <end position="377"/>
    </location>
</feature>
<dbReference type="CDD" id="cd00609">
    <property type="entry name" value="AAT_like"/>
    <property type="match status" value="1"/>
</dbReference>
<dbReference type="Pfam" id="PF00155">
    <property type="entry name" value="Aminotran_1_2"/>
    <property type="match status" value="1"/>
</dbReference>
<dbReference type="NCBIfam" id="NF002878">
    <property type="entry name" value="PRK03321.1"/>
    <property type="match status" value="1"/>
</dbReference>
<dbReference type="HAMAP" id="MF_01023">
    <property type="entry name" value="HisC_aminotrans_2"/>
    <property type="match status" value="1"/>
</dbReference>
<dbReference type="NCBIfam" id="TIGR01141">
    <property type="entry name" value="hisC"/>
    <property type="match status" value="1"/>
</dbReference>
<dbReference type="Gene3D" id="3.90.1150.10">
    <property type="entry name" value="Aspartate Aminotransferase, domain 1"/>
    <property type="match status" value="1"/>
</dbReference>
<dbReference type="InterPro" id="IPR005861">
    <property type="entry name" value="HisP_aminotrans"/>
</dbReference>
<dbReference type="InterPro" id="IPR024892">
    <property type="entry name" value="ArAT"/>
</dbReference>
<evidence type="ECO:0000256" key="4">
    <source>
        <dbReference type="ARBA" id="ARBA00022679"/>
    </source>
</evidence>
<reference evidence="10" key="1">
    <citation type="journal article" date="2019" name="Int. J. Syst. Evol. Microbiol.">
        <title>The Global Catalogue of Microorganisms (GCM) 10K type strain sequencing project: providing services to taxonomists for standard genome sequencing and annotation.</title>
        <authorList>
            <consortium name="The Broad Institute Genomics Platform"/>
            <consortium name="The Broad Institute Genome Sequencing Center for Infectious Disease"/>
            <person name="Wu L."/>
            <person name="Ma J."/>
        </authorList>
    </citation>
    <scope>NUCLEOTIDE SEQUENCE [LARGE SCALE GENOMIC DNA]</scope>
    <source>
        <strain evidence="10">JCM 19129</strain>
    </source>
</reference>
<dbReference type="InterPro" id="IPR004839">
    <property type="entry name" value="Aminotransferase_I/II_large"/>
</dbReference>
<comment type="subunit">
    <text evidence="2 6">Homodimer.</text>
</comment>
<comment type="catalytic activity">
    <reaction evidence="6">
        <text>an aromatic L-alpha-amino acid + 2-oxoglutarate = an aromatic oxo-acid + L-glutamate</text>
        <dbReference type="Rhea" id="RHEA:17533"/>
        <dbReference type="ChEBI" id="CHEBI:16810"/>
        <dbReference type="ChEBI" id="CHEBI:29985"/>
        <dbReference type="ChEBI" id="CHEBI:73309"/>
        <dbReference type="ChEBI" id="CHEBI:84824"/>
        <dbReference type="EC" id="2.6.1.57"/>
    </reaction>
</comment>
<comment type="caution">
    <text evidence="9">The sequence shown here is derived from an EMBL/GenBank/DDBJ whole genome shotgun (WGS) entry which is preliminary data.</text>
</comment>
<feature type="modified residue" description="N6-(pyridoxal phosphate)lysine" evidence="6">
    <location>
        <position position="252"/>
    </location>
</feature>
<dbReference type="SUPFAM" id="SSF53383">
    <property type="entry name" value="PLP-dependent transferases"/>
    <property type="match status" value="1"/>
</dbReference>
<dbReference type="PANTHER" id="PTHR43643">
    <property type="entry name" value="HISTIDINOL-PHOSPHATE AMINOTRANSFERASE 2"/>
    <property type="match status" value="1"/>
</dbReference>
<feature type="region of interest" description="Disordered" evidence="7">
    <location>
        <begin position="1"/>
        <end position="32"/>
    </location>
</feature>
<evidence type="ECO:0000256" key="1">
    <source>
        <dbReference type="ARBA" id="ARBA00001933"/>
    </source>
</evidence>
<dbReference type="InterPro" id="IPR015421">
    <property type="entry name" value="PyrdxlP-dep_Trfase_major"/>
</dbReference>
<evidence type="ECO:0000256" key="2">
    <source>
        <dbReference type="ARBA" id="ARBA00011738"/>
    </source>
</evidence>
<evidence type="ECO:0000259" key="8">
    <source>
        <dbReference type="Pfam" id="PF00155"/>
    </source>
</evidence>
<comment type="similarity">
    <text evidence="6">Belongs to the class-II pyridoxal-phosphate-dependent aminotransferase family.</text>
</comment>
<dbReference type="RefSeq" id="WP_345477572.1">
    <property type="nucleotide sequence ID" value="NZ_BAABLW010000007.1"/>
</dbReference>
<dbReference type="EMBL" id="BAABLW010000007">
    <property type="protein sequence ID" value="GAA4921001.1"/>
    <property type="molecule type" value="Genomic_DNA"/>
</dbReference>
<evidence type="ECO:0000313" key="10">
    <source>
        <dbReference type="Proteomes" id="UP001500368"/>
    </source>
</evidence>
<dbReference type="InterPro" id="IPR015422">
    <property type="entry name" value="PyrdxlP-dep_Trfase_small"/>
</dbReference>
<dbReference type="Gene3D" id="3.40.640.10">
    <property type="entry name" value="Type I PLP-dependent aspartate aminotransferase-like (Major domain)"/>
    <property type="match status" value="1"/>
</dbReference>
<evidence type="ECO:0000256" key="7">
    <source>
        <dbReference type="SAM" id="MobiDB-lite"/>
    </source>
</evidence>